<dbReference type="InterPro" id="IPR029787">
    <property type="entry name" value="Nucleotide_cyclase"/>
</dbReference>
<organism evidence="3 4">
    <name type="scientific">Tetraparma gracilis</name>
    <dbReference type="NCBI Taxonomy" id="2962635"/>
    <lineage>
        <taxon>Eukaryota</taxon>
        <taxon>Sar</taxon>
        <taxon>Stramenopiles</taxon>
        <taxon>Ochrophyta</taxon>
        <taxon>Bolidophyceae</taxon>
        <taxon>Parmales</taxon>
        <taxon>Triparmaceae</taxon>
        <taxon>Tetraparma</taxon>
    </lineage>
</organism>
<feature type="coiled-coil region" evidence="1">
    <location>
        <begin position="30"/>
        <end position="105"/>
    </location>
</feature>
<dbReference type="EMBL" id="BRYB01001413">
    <property type="protein sequence ID" value="GMI25257.1"/>
    <property type="molecule type" value="Genomic_DNA"/>
</dbReference>
<evidence type="ECO:0000313" key="3">
    <source>
        <dbReference type="EMBL" id="GMI25257.1"/>
    </source>
</evidence>
<protein>
    <recommendedName>
        <fullName evidence="2">Guanylate cyclase domain-containing protein</fullName>
    </recommendedName>
</protein>
<sequence>MRQQQQHWAAQQQVQQQQWVAQQQQHAASLKKLQDELQAFIKAKQQQQHSGGSSAAVVDNRLQQVQQTQADKKSLEAQMEYGSKMNELRSEIDDLKAENQILSSSASASSSSFVYGLMELLLILQPNLVINAIASPSFELEPHFTNHPNSTLLFADISGYTALAQSLGAAGAEGTEALSSALDQFFGIAISSIYHFGGDVVKFCGDAILCVFSPDRTVSPTQAAMQAVRCSLELKKKLRFFKAGEVELDLKQMLAYGTIVGNFVGDKTLNHFEFLTTGQPIKQSDTKNHKLLVSTTSETDGSASSTTTSHLRLSADKQPILEVFNEPQVVEALTSFAGSWSRLERSSSSMRSRVSRHDLCTTMFISISSAKMESTDPQEHLNGLNEAFVAFYSPAKLFG</sequence>
<accession>A0ABQ6MF83</accession>
<reference evidence="3 4" key="1">
    <citation type="journal article" date="2023" name="Commun. Biol.">
        <title>Genome analysis of Parmales, the sister group of diatoms, reveals the evolutionary specialization of diatoms from phago-mixotrophs to photoautotrophs.</title>
        <authorList>
            <person name="Ban H."/>
            <person name="Sato S."/>
            <person name="Yoshikawa S."/>
            <person name="Yamada K."/>
            <person name="Nakamura Y."/>
            <person name="Ichinomiya M."/>
            <person name="Sato N."/>
            <person name="Blanc-Mathieu R."/>
            <person name="Endo H."/>
            <person name="Kuwata A."/>
            <person name="Ogata H."/>
        </authorList>
    </citation>
    <scope>NUCLEOTIDE SEQUENCE [LARGE SCALE GENOMIC DNA]</scope>
</reference>
<dbReference type="SUPFAM" id="SSF55073">
    <property type="entry name" value="Nucleotide cyclase"/>
    <property type="match status" value="1"/>
</dbReference>
<proteinExistence type="predicted"/>
<evidence type="ECO:0000313" key="4">
    <source>
        <dbReference type="Proteomes" id="UP001165060"/>
    </source>
</evidence>
<name>A0ABQ6MF83_9STRA</name>
<dbReference type="Gene3D" id="3.30.70.1230">
    <property type="entry name" value="Nucleotide cyclase"/>
    <property type="match status" value="1"/>
</dbReference>
<keyword evidence="4" id="KW-1185">Reference proteome</keyword>
<dbReference type="PROSITE" id="PS50125">
    <property type="entry name" value="GUANYLATE_CYCLASE_2"/>
    <property type="match status" value="1"/>
</dbReference>
<keyword evidence="1" id="KW-0175">Coiled coil</keyword>
<dbReference type="InterPro" id="IPR001054">
    <property type="entry name" value="A/G_cyclase"/>
</dbReference>
<feature type="domain" description="Guanylate cyclase" evidence="2">
    <location>
        <begin position="151"/>
        <end position="265"/>
    </location>
</feature>
<comment type="caution">
    <text evidence="3">The sequence shown here is derived from an EMBL/GenBank/DDBJ whole genome shotgun (WGS) entry which is preliminary data.</text>
</comment>
<evidence type="ECO:0000259" key="2">
    <source>
        <dbReference type="PROSITE" id="PS50125"/>
    </source>
</evidence>
<gene>
    <name evidence="3" type="ORF">TeGR_g775</name>
</gene>
<dbReference type="CDD" id="cd07302">
    <property type="entry name" value="CHD"/>
    <property type="match status" value="1"/>
</dbReference>
<evidence type="ECO:0000256" key="1">
    <source>
        <dbReference type="SAM" id="Coils"/>
    </source>
</evidence>
<feature type="non-terminal residue" evidence="3">
    <location>
        <position position="399"/>
    </location>
</feature>
<dbReference type="PANTHER" id="PTHR47455:SF1">
    <property type="entry name" value="GUANYLATE CYCLASE DOMAIN-CONTAINING PROTEIN"/>
    <property type="match status" value="1"/>
</dbReference>
<dbReference type="Proteomes" id="UP001165060">
    <property type="component" value="Unassembled WGS sequence"/>
</dbReference>
<dbReference type="PANTHER" id="PTHR47455">
    <property type="entry name" value="ADENYLYL CYCLASE BETA"/>
    <property type="match status" value="1"/>
</dbReference>